<dbReference type="AlphaFoldDB" id="A0A543PYH0"/>
<dbReference type="EMBL" id="SZUV01000019">
    <property type="protein sequence ID" value="TQN49125.1"/>
    <property type="molecule type" value="Genomic_DNA"/>
</dbReference>
<gene>
    <name evidence="1" type="ORF">DLNHIDIE_03560</name>
</gene>
<evidence type="ECO:0000313" key="2">
    <source>
        <dbReference type="Proteomes" id="UP000315403"/>
    </source>
</evidence>
<dbReference type="Proteomes" id="UP000315403">
    <property type="component" value="Unassembled WGS sequence"/>
</dbReference>
<evidence type="ECO:0000313" key="1">
    <source>
        <dbReference type="EMBL" id="TQN49125.1"/>
    </source>
</evidence>
<comment type="caution">
    <text evidence="1">The sequence shown here is derived from an EMBL/GenBank/DDBJ whole genome shotgun (WGS) entry which is preliminary data.</text>
</comment>
<accession>A0A543PYH0</accession>
<name>A0A543PYH0_ACITH</name>
<sequence length="77" mass="8656">MNSDECKNLKPCPRCGSTDIHKVAQVGVTYVEHNGCYKGPEVVSVGKYRVPNDACIEACRRWNEAWFHAQAFPKTTI</sequence>
<proteinExistence type="predicted"/>
<organism evidence="1 2">
    <name type="scientific">Acidithiobacillus thiooxidans ATCC 19377</name>
    <dbReference type="NCBI Taxonomy" id="637390"/>
    <lineage>
        <taxon>Bacteria</taxon>
        <taxon>Pseudomonadati</taxon>
        <taxon>Pseudomonadota</taxon>
        <taxon>Acidithiobacillia</taxon>
        <taxon>Acidithiobacillales</taxon>
        <taxon>Acidithiobacillaceae</taxon>
        <taxon>Acidithiobacillus</taxon>
    </lineage>
</organism>
<reference evidence="1 2" key="1">
    <citation type="submission" date="2019-03" db="EMBL/GenBank/DDBJ databases">
        <title>New insights into Acidothiobacillus thiooxidans sulfur metabolism through coupled gene expression, solution geochemistry, microscopy and spectroscopy analyses.</title>
        <authorList>
            <person name="Camacho D."/>
            <person name="Frazao R."/>
            <person name="Fouillen A."/>
            <person name="Nanci A."/>
            <person name="Lang B.F."/>
            <person name="Apte S.C."/>
            <person name="Baron C."/>
            <person name="Warren L.A."/>
        </authorList>
    </citation>
    <scope>NUCLEOTIDE SEQUENCE [LARGE SCALE GENOMIC DNA]</scope>
    <source>
        <strain evidence="1 2">ATCC 19377</strain>
    </source>
</reference>
<protein>
    <submittedName>
        <fullName evidence="1">Uncharacterized protein</fullName>
    </submittedName>
</protein>
<dbReference type="RefSeq" id="WP_142090320.1">
    <property type="nucleotide sequence ID" value="NZ_SZUV01000019.1"/>
</dbReference>